<evidence type="ECO:0000313" key="4">
    <source>
        <dbReference type="EMBL" id="MBC6448404.1"/>
    </source>
</evidence>
<dbReference type="InterPro" id="IPR051161">
    <property type="entry name" value="Mannose-6P_isomerase_type2"/>
</dbReference>
<reference evidence="4 5" key="1">
    <citation type="submission" date="2020-06" db="EMBL/GenBank/DDBJ databases">
        <title>Actinokineospora xiongansis sp. nov., isolated from soil of Baiyangdian.</title>
        <authorList>
            <person name="Zhang X."/>
        </authorList>
    </citation>
    <scope>NUCLEOTIDE SEQUENCE [LARGE SCALE GENOMIC DNA]</scope>
    <source>
        <strain evidence="4 5">HBU206404</strain>
    </source>
</reference>
<feature type="region of interest" description="Disordered" evidence="1">
    <location>
        <begin position="1"/>
        <end position="42"/>
    </location>
</feature>
<dbReference type="CDD" id="cd02509">
    <property type="entry name" value="GDP-M1P_Guanylyltransferase"/>
    <property type="match status" value="1"/>
</dbReference>
<dbReference type="Gene3D" id="3.90.550.10">
    <property type="entry name" value="Spore Coat Polysaccharide Biosynthesis Protein SpsA, Chain A"/>
    <property type="match status" value="1"/>
</dbReference>
<protein>
    <submittedName>
        <fullName evidence="4">Mannose-1-phosphate guanylyltransferase</fullName>
    </submittedName>
</protein>
<keyword evidence="4" id="KW-0808">Transferase</keyword>
<gene>
    <name evidence="4" type="ORF">GPZ80_14620</name>
</gene>
<dbReference type="PANTHER" id="PTHR46390:SF1">
    <property type="entry name" value="MANNOSE-1-PHOSPHATE GUANYLYLTRANSFERASE"/>
    <property type="match status" value="1"/>
</dbReference>
<dbReference type="SUPFAM" id="SSF159283">
    <property type="entry name" value="Guanosine diphospho-D-mannose pyrophosphorylase/mannose-6-phosphate isomerase linker domain"/>
    <property type="match status" value="1"/>
</dbReference>
<keyword evidence="5" id="KW-1185">Reference proteome</keyword>
<sequence length="412" mass="43887">MRTVGHPVPGPLGSGRDRGHHDDRTGRLARVGPPLTPGTRTQVKVTPPELHIVVPAGGSGTRLWPLSRAGNPKFLHALTGTDRSLLQATFDRLAPLSSPEHLLVVTGTAHAAGVARQLPDLPERNILVEPLARDSCAAIALAAAVIEKRSPGAVMASFAADHLITDGDEFAHTVGRAVDGARDGLLMTIGITPTRPETGYGYLRCSEPAQRSVIQKVLEFKEKPAKDVATRYVESGSYLWNASMFVWRTDVFLAELAARRPDVAKPILAIAAAWDTPEQEAVLAELWPTVPKVAVEYAVMEPAAADGLVATVPGDFGWSDIGDFETLGDLLGTDVGDGGRLFVTAGGKANVVVVDGAGVIVVPSDRLVATLGVNDLIIVDTDDAVLVCRRDRAQDIKRLTEILRDRGDLDYI</sequence>
<dbReference type="Pfam" id="PF00483">
    <property type="entry name" value="NTP_transferase"/>
    <property type="match status" value="1"/>
</dbReference>
<dbReference type="InterPro" id="IPR029044">
    <property type="entry name" value="Nucleotide-diphossugar_trans"/>
</dbReference>
<evidence type="ECO:0000259" key="2">
    <source>
        <dbReference type="Pfam" id="PF00483"/>
    </source>
</evidence>
<feature type="domain" description="MannoseP isomerase/GMP-like beta-helix" evidence="3">
    <location>
        <begin position="350"/>
        <end position="401"/>
    </location>
</feature>
<proteinExistence type="predicted"/>
<dbReference type="InterPro" id="IPR054566">
    <property type="entry name" value="ManC/GMP-like_b-helix"/>
</dbReference>
<evidence type="ECO:0000259" key="3">
    <source>
        <dbReference type="Pfam" id="PF22640"/>
    </source>
</evidence>
<dbReference type="EMBL" id="JABVED010000007">
    <property type="protein sequence ID" value="MBC6448404.1"/>
    <property type="molecule type" value="Genomic_DNA"/>
</dbReference>
<dbReference type="InterPro" id="IPR005835">
    <property type="entry name" value="NTP_transferase_dom"/>
</dbReference>
<dbReference type="SUPFAM" id="SSF53448">
    <property type="entry name" value="Nucleotide-diphospho-sugar transferases"/>
    <property type="match status" value="1"/>
</dbReference>
<dbReference type="GO" id="GO:0016779">
    <property type="term" value="F:nucleotidyltransferase activity"/>
    <property type="evidence" value="ECO:0007669"/>
    <property type="project" value="UniProtKB-KW"/>
</dbReference>
<dbReference type="Proteomes" id="UP000734823">
    <property type="component" value="Unassembled WGS sequence"/>
</dbReference>
<dbReference type="PANTHER" id="PTHR46390">
    <property type="entry name" value="MANNOSE-1-PHOSPHATE GUANYLYLTRANSFERASE"/>
    <property type="match status" value="1"/>
</dbReference>
<dbReference type="Pfam" id="PF22640">
    <property type="entry name" value="ManC_GMP_beta-helix"/>
    <property type="match status" value="1"/>
</dbReference>
<name>A0ABR7L6Y6_9PSEU</name>
<evidence type="ECO:0000256" key="1">
    <source>
        <dbReference type="SAM" id="MobiDB-lite"/>
    </source>
</evidence>
<organism evidence="4 5">
    <name type="scientific">Actinokineospora xionganensis</name>
    <dbReference type="NCBI Taxonomy" id="2684470"/>
    <lineage>
        <taxon>Bacteria</taxon>
        <taxon>Bacillati</taxon>
        <taxon>Actinomycetota</taxon>
        <taxon>Actinomycetes</taxon>
        <taxon>Pseudonocardiales</taxon>
        <taxon>Pseudonocardiaceae</taxon>
        <taxon>Actinokineospora</taxon>
    </lineage>
</organism>
<evidence type="ECO:0000313" key="5">
    <source>
        <dbReference type="Proteomes" id="UP000734823"/>
    </source>
</evidence>
<accession>A0ABR7L6Y6</accession>
<comment type="caution">
    <text evidence="4">The sequence shown here is derived from an EMBL/GenBank/DDBJ whole genome shotgun (WGS) entry which is preliminary data.</text>
</comment>
<dbReference type="InterPro" id="IPR049577">
    <property type="entry name" value="GMPP_N"/>
</dbReference>
<feature type="domain" description="Nucleotidyl transferase" evidence="2">
    <location>
        <begin position="55"/>
        <end position="327"/>
    </location>
</feature>
<feature type="compositionally biased region" description="Basic and acidic residues" evidence="1">
    <location>
        <begin position="15"/>
        <end position="26"/>
    </location>
</feature>
<keyword evidence="4" id="KW-0548">Nucleotidyltransferase</keyword>